<gene>
    <name evidence="2" type="ORF">DCF25_20615</name>
</gene>
<evidence type="ECO:0000313" key="3">
    <source>
        <dbReference type="Proteomes" id="UP000249354"/>
    </source>
</evidence>
<protein>
    <submittedName>
        <fullName evidence="2">Uncharacterized protein</fullName>
    </submittedName>
</protein>
<feature type="signal peptide" evidence="1">
    <location>
        <begin position="1"/>
        <end position="50"/>
    </location>
</feature>
<dbReference type="EMBL" id="QBMC01000217">
    <property type="protein sequence ID" value="PZO10354.1"/>
    <property type="molecule type" value="Genomic_DNA"/>
</dbReference>
<name>A0A2W4TRS0_9CYAN</name>
<dbReference type="Proteomes" id="UP000249354">
    <property type="component" value="Unassembled WGS sequence"/>
</dbReference>
<reference evidence="3" key="1">
    <citation type="submission" date="2018-04" db="EMBL/GenBank/DDBJ databases">
        <authorList>
            <person name="Cornet L."/>
        </authorList>
    </citation>
    <scope>NUCLEOTIDE SEQUENCE [LARGE SCALE GENOMIC DNA]</scope>
</reference>
<feature type="chain" id="PRO_5015970461" evidence="1">
    <location>
        <begin position="51"/>
        <end position="288"/>
    </location>
</feature>
<keyword evidence="1" id="KW-0732">Signal</keyword>
<evidence type="ECO:0000256" key="1">
    <source>
        <dbReference type="SAM" id="SignalP"/>
    </source>
</evidence>
<proteinExistence type="predicted"/>
<reference evidence="2 3" key="2">
    <citation type="submission" date="2018-06" db="EMBL/GenBank/DDBJ databases">
        <title>Metagenomic assembly of (sub)arctic Cyanobacteria and their associated microbiome from non-axenic cultures.</title>
        <authorList>
            <person name="Baurain D."/>
        </authorList>
    </citation>
    <scope>NUCLEOTIDE SEQUENCE [LARGE SCALE GENOMIC DNA]</scope>
    <source>
        <strain evidence="2">ULC129bin1</strain>
    </source>
</reference>
<accession>A0A2W4TRS0</accession>
<organism evidence="2 3">
    <name type="scientific">Leptolyngbya foveolarum</name>
    <dbReference type="NCBI Taxonomy" id="47253"/>
    <lineage>
        <taxon>Bacteria</taxon>
        <taxon>Bacillati</taxon>
        <taxon>Cyanobacteriota</taxon>
        <taxon>Cyanophyceae</taxon>
        <taxon>Leptolyngbyales</taxon>
        <taxon>Leptolyngbyaceae</taxon>
        <taxon>Leptolyngbya group</taxon>
        <taxon>Leptolyngbya</taxon>
    </lineage>
</organism>
<dbReference type="AlphaFoldDB" id="A0A2W4TRS0"/>
<evidence type="ECO:0000313" key="2">
    <source>
        <dbReference type="EMBL" id="PZO10354.1"/>
    </source>
</evidence>
<comment type="caution">
    <text evidence="2">The sequence shown here is derived from an EMBL/GenBank/DDBJ whole genome shotgun (WGS) entry which is preliminary data.</text>
</comment>
<sequence length="288" mass="31444">MNRYKTRDTKLRNTFLNNNQNHKKPNQSKRGSVALSLLTAAALALLPACAGPSGVNTAAEESNVTTDKLVENTGDHVGEEVTIRSTVEKTVDDSAFLLNDDDYFGGEGILVINATGEAFVVPDVGDSEVQVTGKVETFAMTTVAESYGLTLDPDLYKEYETMPVIIAQSMALAPDPGEITADPEKFYNQRIAVEGQVDEIRETGLFTITEDKLFNGEDLLVYAPDVSTSRPVKEGEVVAVTGVLRPFVVADFEKDYDLQWDLSLKEEIDAEYSTKPVFVADNVYPSAI</sequence>